<feature type="transmembrane region" description="Helical" evidence="6">
    <location>
        <begin position="344"/>
        <end position="367"/>
    </location>
</feature>
<evidence type="ECO:0000256" key="6">
    <source>
        <dbReference type="RuleBase" id="RU004914"/>
    </source>
</evidence>
<accession>A0ABP1FS04</accession>
<keyword evidence="4 6" id="KW-1133">Transmembrane helix</keyword>
<feature type="transmembrane region" description="Helical" evidence="6">
    <location>
        <begin position="216"/>
        <end position="240"/>
    </location>
</feature>
<sequence length="506" mass="54496">MEADSPLLAKDDLSTEKGQSAIAERDEKHKLRDYKVEAWRVCRLGGPISLQAALVFISSLVSLAFAGHLGKLSLSQAVLATSAYNITGVSMLLGLASGMETLCSQAYGAGNFMALGIVLQQALIISTLVFLAILALWSQAGPILLFAGQEPEIVKGAVMYLQLSAPALWFYVMAECLKRYLLAQGVVTPATIVTACSAALSPLYNWLLVDKLEVGLAGAALANDAVQATVLIGLAVYVLFRDRRLKGTPLQTWPGWSMKCFHGWWSYLKLALPSVGACCLEWWLYEGLILMAGWFPNADVAVAAMGVGFNTTALTYTISQGVGGAASTRVGHELGRGKPKRAQLAAVTVIGLEVVFMLLVVVVGIAARDLWGYLFTSDPEVIDAIEFILPLVFLSEIGDGLNGVCGGVMRGAGRQLLASILNLITYWVLGLPLAILLGVYFNLGVEGLWWALFITTSVQGLAMLITVSIFDWRAEAKRAMLLLDQHERAVDGEEDHELLNDEVSEQ</sequence>
<comment type="caution">
    <text evidence="7">The sequence shown here is derived from an EMBL/GenBank/DDBJ whole genome shotgun (WGS) entry which is preliminary data.</text>
</comment>
<protein>
    <recommendedName>
        <fullName evidence="6">Protein DETOXIFICATION</fullName>
    </recommendedName>
    <alternativeName>
        <fullName evidence="6">Multidrug and toxic compound extrusion protein</fullName>
    </alternativeName>
</protein>
<reference evidence="7 8" key="1">
    <citation type="submission" date="2024-06" db="EMBL/GenBank/DDBJ databases">
        <authorList>
            <person name="Kraege A."/>
            <person name="Thomma B."/>
        </authorList>
    </citation>
    <scope>NUCLEOTIDE SEQUENCE [LARGE SCALE GENOMIC DNA]</scope>
</reference>
<dbReference type="Proteomes" id="UP001497392">
    <property type="component" value="Unassembled WGS sequence"/>
</dbReference>
<feature type="transmembrane region" description="Helical" evidence="6">
    <location>
        <begin position="157"/>
        <end position="174"/>
    </location>
</feature>
<dbReference type="CDD" id="cd13132">
    <property type="entry name" value="MATE_eukaryotic"/>
    <property type="match status" value="1"/>
</dbReference>
<dbReference type="Pfam" id="PF01554">
    <property type="entry name" value="MatE"/>
    <property type="match status" value="2"/>
</dbReference>
<gene>
    <name evidence="7" type="primary">g5116</name>
    <name evidence="7" type="ORF">VP750_LOCUS4372</name>
</gene>
<dbReference type="NCBIfam" id="TIGR00797">
    <property type="entry name" value="matE"/>
    <property type="match status" value="1"/>
</dbReference>
<dbReference type="InterPro" id="IPR045069">
    <property type="entry name" value="MATE_euk"/>
</dbReference>
<evidence type="ECO:0000256" key="3">
    <source>
        <dbReference type="ARBA" id="ARBA00022692"/>
    </source>
</evidence>
<keyword evidence="8" id="KW-1185">Reference proteome</keyword>
<evidence type="ECO:0000313" key="8">
    <source>
        <dbReference type="Proteomes" id="UP001497392"/>
    </source>
</evidence>
<feature type="transmembrane region" description="Helical" evidence="6">
    <location>
        <begin position="114"/>
        <end position="137"/>
    </location>
</feature>
<organism evidence="7 8">
    <name type="scientific">Coccomyxa viridis</name>
    <dbReference type="NCBI Taxonomy" id="1274662"/>
    <lineage>
        <taxon>Eukaryota</taxon>
        <taxon>Viridiplantae</taxon>
        <taxon>Chlorophyta</taxon>
        <taxon>core chlorophytes</taxon>
        <taxon>Trebouxiophyceae</taxon>
        <taxon>Trebouxiophyceae incertae sedis</taxon>
        <taxon>Coccomyxaceae</taxon>
        <taxon>Coccomyxa</taxon>
    </lineage>
</organism>
<feature type="transmembrane region" description="Helical" evidence="6">
    <location>
        <begin position="48"/>
        <end position="70"/>
    </location>
</feature>
<evidence type="ECO:0000256" key="5">
    <source>
        <dbReference type="ARBA" id="ARBA00023136"/>
    </source>
</evidence>
<feature type="transmembrane region" description="Helical" evidence="6">
    <location>
        <begin position="181"/>
        <end position="204"/>
    </location>
</feature>
<evidence type="ECO:0000256" key="4">
    <source>
        <dbReference type="ARBA" id="ARBA00022989"/>
    </source>
</evidence>
<evidence type="ECO:0000256" key="2">
    <source>
        <dbReference type="ARBA" id="ARBA00010199"/>
    </source>
</evidence>
<evidence type="ECO:0000256" key="1">
    <source>
        <dbReference type="ARBA" id="ARBA00004141"/>
    </source>
</evidence>
<dbReference type="InterPro" id="IPR002528">
    <property type="entry name" value="MATE_fam"/>
</dbReference>
<proteinExistence type="inferred from homology"/>
<comment type="subcellular location">
    <subcellularLocation>
        <location evidence="1">Membrane</location>
        <topology evidence="1">Multi-pass membrane protein</topology>
    </subcellularLocation>
</comment>
<evidence type="ECO:0000313" key="7">
    <source>
        <dbReference type="EMBL" id="CAL5222713.1"/>
    </source>
</evidence>
<keyword evidence="3 6" id="KW-0812">Transmembrane</keyword>
<feature type="transmembrane region" description="Helical" evidence="6">
    <location>
        <begin position="447"/>
        <end position="470"/>
    </location>
</feature>
<feature type="transmembrane region" description="Helical" evidence="6">
    <location>
        <begin position="420"/>
        <end position="441"/>
    </location>
</feature>
<dbReference type="EMBL" id="CAXHTA020000007">
    <property type="protein sequence ID" value="CAL5222713.1"/>
    <property type="molecule type" value="Genomic_DNA"/>
</dbReference>
<comment type="similarity">
    <text evidence="2 6">Belongs to the multi antimicrobial extrusion (MATE) (TC 2.A.66.1) family.</text>
</comment>
<dbReference type="PANTHER" id="PTHR11206">
    <property type="entry name" value="MULTIDRUG RESISTANCE PROTEIN"/>
    <property type="match status" value="1"/>
</dbReference>
<feature type="transmembrane region" description="Helical" evidence="6">
    <location>
        <begin position="387"/>
        <end position="408"/>
    </location>
</feature>
<name>A0ABP1FS04_9CHLO</name>
<feature type="transmembrane region" description="Helical" evidence="6">
    <location>
        <begin position="82"/>
        <end position="102"/>
    </location>
</feature>
<keyword evidence="5 6" id="KW-0472">Membrane</keyword>